<accession>A0A9X2SVW2</accession>
<evidence type="ECO:0000313" key="4">
    <source>
        <dbReference type="Proteomes" id="UP001143810"/>
    </source>
</evidence>
<dbReference type="Pfam" id="PF07715">
    <property type="entry name" value="Plug"/>
    <property type="match status" value="1"/>
</dbReference>
<dbReference type="GO" id="GO:0004180">
    <property type="term" value="F:carboxypeptidase activity"/>
    <property type="evidence" value="ECO:0007669"/>
    <property type="project" value="UniProtKB-KW"/>
</dbReference>
<keyword evidence="1" id="KW-0998">Cell outer membrane</keyword>
<evidence type="ECO:0000313" key="3">
    <source>
        <dbReference type="EMBL" id="MCR6507543.1"/>
    </source>
</evidence>
<name>A0A9X2SVW2_9BACE</name>
<comment type="similarity">
    <text evidence="1">Belongs to the TonB-dependent receptor family.</text>
</comment>
<reference evidence="3" key="2">
    <citation type="submission" date="2022-04" db="EMBL/GenBank/DDBJ databases">
        <authorList>
            <person name="Fokt H."/>
            <person name="Baines J."/>
        </authorList>
    </citation>
    <scope>NUCLEOTIDE SEQUENCE</scope>
    <source>
        <strain evidence="3">KH569_7</strain>
    </source>
</reference>
<keyword evidence="1" id="KW-0813">Transport</keyword>
<dbReference type="Proteomes" id="UP001143810">
    <property type="component" value="Unassembled WGS sequence"/>
</dbReference>
<evidence type="ECO:0000259" key="2">
    <source>
        <dbReference type="Pfam" id="PF07715"/>
    </source>
</evidence>
<dbReference type="Pfam" id="PF13715">
    <property type="entry name" value="CarbopepD_reg_2"/>
    <property type="match status" value="1"/>
</dbReference>
<dbReference type="AlphaFoldDB" id="A0A9X2SVW2"/>
<keyword evidence="3" id="KW-0378">Hydrolase</keyword>
<dbReference type="SUPFAM" id="SSF49464">
    <property type="entry name" value="Carboxypeptidase regulatory domain-like"/>
    <property type="match status" value="1"/>
</dbReference>
<organism evidence="3 4">
    <name type="scientific">Bacteroides muris</name>
    <name type="common">ex Fokt et al. 2023</name>
    <dbReference type="NCBI Taxonomy" id="2937417"/>
    <lineage>
        <taxon>Bacteria</taxon>
        <taxon>Pseudomonadati</taxon>
        <taxon>Bacteroidota</taxon>
        <taxon>Bacteroidia</taxon>
        <taxon>Bacteroidales</taxon>
        <taxon>Bacteroidaceae</taxon>
        <taxon>Bacteroides</taxon>
    </lineage>
</organism>
<dbReference type="PROSITE" id="PS52016">
    <property type="entry name" value="TONB_DEPENDENT_REC_3"/>
    <property type="match status" value="1"/>
</dbReference>
<keyword evidence="1" id="KW-0472">Membrane</keyword>
<dbReference type="Gene3D" id="2.170.130.10">
    <property type="entry name" value="TonB-dependent receptor, plug domain"/>
    <property type="match status" value="1"/>
</dbReference>
<protein>
    <submittedName>
        <fullName evidence="3">Carboxypeptidase-like regulatory domain-containing protein</fullName>
    </submittedName>
</protein>
<dbReference type="InterPro" id="IPR037066">
    <property type="entry name" value="Plug_dom_sf"/>
</dbReference>
<dbReference type="InterPro" id="IPR039426">
    <property type="entry name" value="TonB-dep_rcpt-like"/>
</dbReference>
<dbReference type="GO" id="GO:0009279">
    <property type="term" value="C:cell outer membrane"/>
    <property type="evidence" value="ECO:0007669"/>
    <property type="project" value="UniProtKB-SubCell"/>
</dbReference>
<dbReference type="InterPro" id="IPR012910">
    <property type="entry name" value="Plug_dom"/>
</dbReference>
<dbReference type="SUPFAM" id="SSF56935">
    <property type="entry name" value="Porins"/>
    <property type="match status" value="1"/>
</dbReference>
<keyword evidence="3" id="KW-0645">Protease</keyword>
<keyword evidence="3" id="KW-0121">Carboxypeptidase</keyword>
<dbReference type="EMBL" id="JAMZEE010000008">
    <property type="protein sequence ID" value="MCR6507543.1"/>
    <property type="molecule type" value="Genomic_DNA"/>
</dbReference>
<reference evidence="3" key="1">
    <citation type="journal article" date="2022" name="Arch. Microbiol.">
        <title>Bacteroides muris sp. nov. isolated from the cecum of wild-derived house mice.</title>
        <authorList>
            <person name="Fokt H."/>
            <person name="Unni R."/>
            <person name="Repnik U."/>
            <person name="Schmitz R.A."/>
            <person name="Bramkamp M."/>
            <person name="Baines J.F."/>
            <person name="Unterweger D."/>
        </authorList>
    </citation>
    <scope>NUCLEOTIDE SEQUENCE</scope>
    <source>
        <strain evidence="3">KH569_7</strain>
    </source>
</reference>
<comment type="caution">
    <text evidence="3">The sequence shown here is derived from an EMBL/GenBank/DDBJ whole genome shotgun (WGS) entry which is preliminary data.</text>
</comment>
<keyword evidence="1" id="KW-1134">Transmembrane beta strand</keyword>
<evidence type="ECO:0000256" key="1">
    <source>
        <dbReference type="PROSITE-ProRule" id="PRU01360"/>
    </source>
</evidence>
<sequence>MVKGSTTGGVTDLDGKFTVTDAPAGATTLQVSFVGMITQEVPITPGTIRVILKNDAKLLDEVVVMALGIAKKEKSLTCSTQVVNGDELARVKDLNMMNALACKMAGVQINKSSSGLGGSSEIIRGNCSVSGSGQPLYVIDGVSFGSSTDESTATIFTAMSFLDGM</sequence>
<dbReference type="InterPro" id="IPR008969">
    <property type="entry name" value="CarboxyPept-like_regulatory"/>
</dbReference>
<feature type="domain" description="TonB-dependent receptor plug" evidence="2">
    <location>
        <begin position="74"/>
        <end position="154"/>
    </location>
</feature>
<keyword evidence="1" id="KW-0812">Transmembrane</keyword>
<proteinExistence type="inferred from homology"/>
<comment type="subcellular location">
    <subcellularLocation>
        <location evidence="1">Cell outer membrane</location>
        <topology evidence="1">Multi-pass membrane protein</topology>
    </subcellularLocation>
</comment>
<gene>
    <name evidence="3" type="ORF">M1B78_04970</name>
</gene>